<evidence type="ECO:0000313" key="3">
    <source>
        <dbReference type="EMBL" id="GEP45590.1"/>
    </source>
</evidence>
<organism evidence="3 4">
    <name type="scientific">Brevifollis gellanilyticus</name>
    <dbReference type="NCBI Taxonomy" id="748831"/>
    <lineage>
        <taxon>Bacteria</taxon>
        <taxon>Pseudomonadati</taxon>
        <taxon>Verrucomicrobiota</taxon>
        <taxon>Verrucomicrobiia</taxon>
        <taxon>Verrucomicrobiales</taxon>
        <taxon>Verrucomicrobiaceae</taxon>
    </lineage>
</organism>
<evidence type="ECO:0000256" key="1">
    <source>
        <dbReference type="SAM" id="MobiDB-lite"/>
    </source>
</evidence>
<dbReference type="InterPro" id="IPR042099">
    <property type="entry name" value="ANL_N_sf"/>
</dbReference>
<dbReference type="RefSeq" id="WP_146854635.1">
    <property type="nucleotide sequence ID" value="NZ_BKAG01000053.1"/>
</dbReference>
<comment type="caution">
    <text evidence="3">The sequence shown here is derived from an EMBL/GenBank/DDBJ whole genome shotgun (WGS) entry which is preliminary data.</text>
</comment>
<keyword evidence="4" id="KW-1185">Reference proteome</keyword>
<gene>
    <name evidence="3" type="ORF">BGE01nite_48810</name>
</gene>
<dbReference type="InterPro" id="IPR000873">
    <property type="entry name" value="AMP-dep_synth/lig_dom"/>
</dbReference>
<proteinExistence type="predicted"/>
<protein>
    <recommendedName>
        <fullName evidence="2">AMP-dependent synthetase/ligase domain-containing protein</fullName>
    </recommendedName>
</protein>
<feature type="region of interest" description="Disordered" evidence="1">
    <location>
        <begin position="196"/>
        <end position="218"/>
    </location>
</feature>
<dbReference type="OrthoDB" id="9766486at2"/>
<dbReference type="Proteomes" id="UP000321577">
    <property type="component" value="Unassembled WGS sequence"/>
</dbReference>
<reference evidence="3 4" key="1">
    <citation type="submission" date="2019-07" db="EMBL/GenBank/DDBJ databases">
        <title>Whole genome shotgun sequence of Brevifollis gellanilyticus NBRC 108608.</title>
        <authorList>
            <person name="Hosoyama A."/>
            <person name="Uohara A."/>
            <person name="Ohji S."/>
            <person name="Ichikawa N."/>
        </authorList>
    </citation>
    <scope>NUCLEOTIDE SEQUENCE [LARGE SCALE GENOMIC DNA]</scope>
    <source>
        <strain evidence="3 4">NBRC 108608</strain>
    </source>
</reference>
<dbReference type="SUPFAM" id="SSF56801">
    <property type="entry name" value="Acetyl-CoA synthetase-like"/>
    <property type="match status" value="1"/>
</dbReference>
<name>A0A512MFS1_9BACT</name>
<evidence type="ECO:0000313" key="4">
    <source>
        <dbReference type="Proteomes" id="UP000321577"/>
    </source>
</evidence>
<dbReference type="AlphaFoldDB" id="A0A512MFS1"/>
<sequence length="218" mass="23611">MPLSPATFSLENKHKPFFFSQHLADLAEKSPEKQCLHRGQLTTAEKVWDDVLRAATWMQRNGVERGNVVFFGLSADHPDAQTLLMAASHVGATVSLAPPHATHARLAEIASQISPACLFLDAGTASFRAHLEGTLTVWMTPGLSGGEWDEVELDEVFSTAPAWGLPFPGQTDDTALMLFGECENTPADVWTHRRLGESSHEGTASRLHGDSSVLTLPA</sequence>
<dbReference type="EMBL" id="BKAG01000053">
    <property type="protein sequence ID" value="GEP45590.1"/>
    <property type="molecule type" value="Genomic_DNA"/>
</dbReference>
<feature type="domain" description="AMP-dependent synthetase/ligase" evidence="2">
    <location>
        <begin position="27"/>
        <end position="122"/>
    </location>
</feature>
<dbReference type="Gene3D" id="3.40.50.12780">
    <property type="entry name" value="N-terminal domain of ligase-like"/>
    <property type="match status" value="1"/>
</dbReference>
<evidence type="ECO:0000259" key="2">
    <source>
        <dbReference type="Pfam" id="PF00501"/>
    </source>
</evidence>
<dbReference type="Pfam" id="PF00501">
    <property type="entry name" value="AMP-binding"/>
    <property type="match status" value="1"/>
</dbReference>
<accession>A0A512MFS1</accession>